<dbReference type="STRING" id="1246995.AFR_09145"/>
<protein>
    <submittedName>
        <fullName evidence="1">Uncharacterized protein</fullName>
    </submittedName>
</protein>
<dbReference type="eggNOG" id="ENOG5033D73">
    <property type="taxonomic scope" value="Bacteria"/>
</dbReference>
<dbReference type="Proteomes" id="UP000017746">
    <property type="component" value="Chromosome"/>
</dbReference>
<dbReference type="OrthoDB" id="3692598at2"/>
<dbReference type="RefSeq" id="WP_023359682.1">
    <property type="nucleotide sequence ID" value="NC_022657.1"/>
</dbReference>
<name>U5VT32_9ACTN</name>
<dbReference type="HOGENOM" id="CLU_100569_0_0_11"/>
<proteinExistence type="predicted"/>
<organism evidence="1 2">
    <name type="scientific">Actinoplanes friuliensis DSM 7358</name>
    <dbReference type="NCBI Taxonomy" id="1246995"/>
    <lineage>
        <taxon>Bacteria</taxon>
        <taxon>Bacillati</taxon>
        <taxon>Actinomycetota</taxon>
        <taxon>Actinomycetes</taxon>
        <taxon>Micromonosporales</taxon>
        <taxon>Micromonosporaceae</taxon>
        <taxon>Actinoplanes</taxon>
    </lineage>
</organism>
<dbReference type="EMBL" id="CP006272">
    <property type="protein sequence ID" value="AGZ40118.1"/>
    <property type="molecule type" value="Genomic_DNA"/>
</dbReference>
<evidence type="ECO:0000313" key="2">
    <source>
        <dbReference type="Proteomes" id="UP000017746"/>
    </source>
</evidence>
<sequence length="239" mass="24735">MDDPTAFLTEPAKPDDSVSNGFANPLDLFNYVSPSAWLNAAIEKLTGVDVFGWMTDWVSGDWESLWKYGDAMANLAQCMQQIGINIQTGMLQLDASWDGNASDAAYKYFSDLAAATSGQQVAIAKTQDSYHKAALGAWQLSNQLGNILQALADKAILAGIAAAAGTALIETGVGAVAGYGAAAYIVLDMLQLINDASVIINTAGTVILGLFGGVMDAAYQGGDLTAVPLPATAYSGPGA</sequence>
<reference evidence="1 2" key="1">
    <citation type="journal article" date="2014" name="J. Biotechnol.">
        <title>Complete genome sequence of the actinobacterium Actinoplanes friuliensis HAG 010964, producer of the lipopeptide antibiotic friulimycin.</title>
        <authorList>
            <person name="Ruckert C."/>
            <person name="Szczepanowski R."/>
            <person name="Albersmeier A."/>
            <person name="Goesmann A."/>
            <person name="Fischer N."/>
            <person name="Steinkamper A."/>
            <person name="Puhler A."/>
            <person name="Biener R."/>
            <person name="Schwartz D."/>
            <person name="Kalinowski J."/>
        </authorList>
    </citation>
    <scope>NUCLEOTIDE SEQUENCE [LARGE SCALE GENOMIC DNA]</scope>
    <source>
        <strain evidence="1 2">DSM 7358</strain>
    </source>
</reference>
<dbReference type="KEGG" id="afs:AFR_09145"/>
<gene>
    <name evidence="1" type="ORF">AFR_09145</name>
</gene>
<keyword evidence="2" id="KW-1185">Reference proteome</keyword>
<accession>U5VT32</accession>
<dbReference type="AlphaFoldDB" id="U5VT32"/>
<evidence type="ECO:0000313" key="1">
    <source>
        <dbReference type="EMBL" id="AGZ40118.1"/>
    </source>
</evidence>
<dbReference type="PATRIC" id="fig|1246995.3.peg.1860"/>